<dbReference type="RefSeq" id="WP_345547625.1">
    <property type="nucleotide sequence ID" value="NZ_BAABRT010000001.1"/>
</dbReference>
<name>A0ABP9WJR1_9GAMM</name>
<dbReference type="Pfam" id="PF08241">
    <property type="entry name" value="Methyltransf_11"/>
    <property type="match status" value="1"/>
</dbReference>
<dbReference type="CDD" id="cd02440">
    <property type="entry name" value="AdoMet_MTases"/>
    <property type="match status" value="1"/>
</dbReference>
<dbReference type="Proteomes" id="UP001408594">
    <property type="component" value="Unassembled WGS sequence"/>
</dbReference>
<proteinExistence type="predicted"/>
<gene>
    <name evidence="2" type="ORF">Maes01_00003</name>
</gene>
<protein>
    <recommendedName>
        <fullName evidence="1">Methyltransferase type 11 domain-containing protein</fullName>
    </recommendedName>
</protein>
<comment type="caution">
    <text evidence="2">The sequence shown here is derived from an EMBL/GenBank/DDBJ whole genome shotgun (WGS) entry which is preliminary data.</text>
</comment>
<organism evidence="2 3">
    <name type="scientific">Microbulbifer aestuariivivens</name>
    <dbReference type="NCBI Taxonomy" id="1908308"/>
    <lineage>
        <taxon>Bacteria</taxon>
        <taxon>Pseudomonadati</taxon>
        <taxon>Pseudomonadota</taxon>
        <taxon>Gammaproteobacteria</taxon>
        <taxon>Cellvibrionales</taxon>
        <taxon>Microbulbiferaceae</taxon>
        <taxon>Microbulbifer</taxon>
    </lineage>
</organism>
<evidence type="ECO:0000313" key="2">
    <source>
        <dbReference type="EMBL" id="GAA5523458.1"/>
    </source>
</evidence>
<dbReference type="Gene3D" id="3.40.50.150">
    <property type="entry name" value="Vaccinia Virus protein VP39"/>
    <property type="match status" value="1"/>
</dbReference>
<feature type="domain" description="Methyltransferase type 11" evidence="1">
    <location>
        <begin position="45"/>
        <end position="137"/>
    </location>
</feature>
<dbReference type="PANTHER" id="PTHR43861">
    <property type="entry name" value="TRANS-ACONITATE 2-METHYLTRANSFERASE-RELATED"/>
    <property type="match status" value="1"/>
</dbReference>
<dbReference type="SUPFAM" id="SSF53335">
    <property type="entry name" value="S-adenosyl-L-methionine-dependent methyltransferases"/>
    <property type="match status" value="1"/>
</dbReference>
<sequence>MDIEFYRAFEDEFRGARDLIKVRLKQYIPFINPLKEIYPHIIAIDLGCGRGEWLELMRENHISAVGVDIDDKMLSACRERGLKVETADAIEYLKGLSDESVSIISAFHLVEHISFENLDRLVRESLRILKPAGLLILETPNPENIVVGASEFYLDPTHKKPIPSKLLEFVSRYCGFNRVKVARFNEQDNISFPELKLIDVIGGVSPDYAVISQKVAVESLLELFNEPFDKEYGVSLIGIAERYDAHMVDKISVLEDKCREAISRYTSKVNELEGMLNEMKLAMEGKRNSLFSSYLSRCGYFLLGRLKVCMRLLKLR</sequence>
<dbReference type="InterPro" id="IPR029063">
    <property type="entry name" value="SAM-dependent_MTases_sf"/>
</dbReference>
<evidence type="ECO:0000259" key="1">
    <source>
        <dbReference type="Pfam" id="PF08241"/>
    </source>
</evidence>
<evidence type="ECO:0000313" key="3">
    <source>
        <dbReference type="Proteomes" id="UP001408594"/>
    </source>
</evidence>
<dbReference type="InterPro" id="IPR013216">
    <property type="entry name" value="Methyltransf_11"/>
</dbReference>
<reference evidence="2 3" key="1">
    <citation type="submission" date="2024-02" db="EMBL/GenBank/DDBJ databases">
        <title>Microbulbifer aestuariivivens NBRC 112533.</title>
        <authorList>
            <person name="Ichikawa N."/>
            <person name="Katano-Makiyama Y."/>
            <person name="Hidaka K."/>
        </authorList>
    </citation>
    <scope>NUCLEOTIDE SEQUENCE [LARGE SCALE GENOMIC DNA]</scope>
    <source>
        <strain evidence="2 3">NBRC 112533</strain>
    </source>
</reference>
<keyword evidence="3" id="KW-1185">Reference proteome</keyword>
<dbReference type="EMBL" id="BAABRT010000001">
    <property type="protein sequence ID" value="GAA5523458.1"/>
    <property type="molecule type" value="Genomic_DNA"/>
</dbReference>
<accession>A0ABP9WJR1</accession>